<evidence type="ECO:0000313" key="13">
    <source>
        <dbReference type="EMBL" id="ACO10649.1"/>
    </source>
</evidence>
<name>C1BNP6_CALRO</name>
<dbReference type="PANTHER" id="PTHR46118">
    <property type="entry name" value="PROTEIN ABHD11"/>
    <property type="match status" value="1"/>
</dbReference>
<evidence type="ECO:0000256" key="5">
    <source>
        <dbReference type="ARBA" id="ARBA00043667"/>
    </source>
</evidence>
<evidence type="ECO:0000256" key="4">
    <source>
        <dbReference type="ARBA" id="ARBA00042703"/>
    </source>
</evidence>
<comment type="catalytic activity">
    <reaction evidence="10">
        <text>1-octadecanoyl-2-(9Z-octadecenoyl)-sn-glycerol + H2O = 2-(9Z-octadecenoyl)-glycerol + octadecanoate + H(+)</text>
        <dbReference type="Rhea" id="RHEA:77103"/>
        <dbReference type="ChEBI" id="CHEBI:15377"/>
        <dbReference type="ChEBI" id="CHEBI:15378"/>
        <dbReference type="ChEBI" id="CHEBI:25629"/>
        <dbReference type="ChEBI" id="CHEBI:73990"/>
        <dbReference type="ChEBI" id="CHEBI:75468"/>
    </reaction>
</comment>
<dbReference type="InterPro" id="IPR029058">
    <property type="entry name" value="AB_hydrolase_fold"/>
</dbReference>
<evidence type="ECO:0000256" key="8">
    <source>
        <dbReference type="ARBA" id="ARBA00048283"/>
    </source>
</evidence>
<feature type="domain" description="AB hydrolase-1" evidence="12">
    <location>
        <begin position="63"/>
        <end position="306"/>
    </location>
</feature>
<proteinExistence type="evidence at transcript level"/>
<gene>
    <name evidence="13" type="primary">ABHDB</name>
</gene>
<reference evidence="13" key="1">
    <citation type="submission" date="2009-03" db="EMBL/GenBank/DDBJ databases">
        <title>Caligus rogercresseyi ESTs and full-length cDNAs.</title>
        <authorList>
            <person name="Yasuike M."/>
            <person name="von Schalburg K."/>
            <person name="Cooper G."/>
            <person name="Leong J."/>
            <person name="Jones S.R.M."/>
            <person name="Koop B.F."/>
        </authorList>
    </citation>
    <scope>NUCLEOTIDE SEQUENCE</scope>
    <source>
        <tissue evidence="13">Whole tissue</tissue>
    </source>
</reference>
<dbReference type="EC" id="3.1.1.116" evidence="3"/>
<evidence type="ECO:0000256" key="1">
    <source>
        <dbReference type="ARBA" id="ARBA00008645"/>
    </source>
</evidence>
<dbReference type="SUPFAM" id="SSF53474">
    <property type="entry name" value="alpha/beta-Hydrolases"/>
    <property type="match status" value="1"/>
</dbReference>
<evidence type="ECO:0000256" key="2">
    <source>
        <dbReference type="ARBA" id="ARBA00022801"/>
    </source>
</evidence>
<comment type="catalytic activity">
    <reaction evidence="6">
        <text>a 1,3-diacyl-sn-glycerol + H2O = a 1-acyl-sn-glycerol + a fatty acid + H(+)</text>
        <dbReference type="Rhea" id="RHEA:38503"/>
        <dbReference type="ChEBI" id="CHEBI:15377"/>
        <dbReference type="ChEBI" id="CHEBI:15378"/>
        <dbReference type="ChEBI" id="CHEBI:28868"/>
        <dbReference type="ChEBI" id="CHEBI:64683"/>
        <dbReference type="ChEBI" id="CHEBI:77272"/>
    </reaction>
</comment>
<evidence type="ECO:0000256" key="9">
    <source>
        <dbReference type="ARBA" id="ARBA00048504"/>
    </source>
</evidence>
<dbReference type="GO" id="GO:0005739">
    <property type="term" value="C:mitochondrion"/>
    <property type="evidence" value="ECO:0007669"/>
    <property type="project" value="TreeGrafter"/>
</dbReference>
<dbReference type="EMBL" id="BT076225">
    <property type="protein sequence ID" value="ACO10649.1"/>
    <property type="molecule type" value="mRNA"/>
</dbReference>
<comment type="catalytic activity">
    <reaction evidence="5">
        <text>a 1,2-diacyl-sn-glycerol + H2O = a 2-acylglycerol + a fatty acid + H(+)</text>
        <dbReference type="Rhea" id="RHEA:33275"/>
        <dbReference type="ChEBI" id="CHEBI:15377"/>
        <dbReference type="ChEBI" id="CHEBI:15378"/>
        <dbReference type="ChEBI" id="CHEBI:17389"/>
        <dbReference type="ChEBI" id="CHEBI:17815"/>
        <dbReference type="ChEBI" id="CHEBI:28868"/>
        <dbReference type="EC" id="3.1.1.116"/>
    </reaction>
</comment>
<organism evidence="13">
    <name type="scientific">Caligus rogercresseyi</name>
    <name type="common">Sea louse</name>
    <dbReference type="NCBI Taxonomy" id="217165"/>
    <lineage>
        <taxon>Eukaryota</taxon>
        <taxon>Metazoa</taxon>
        <taxon>Ecdysozoa</taxon>
        <taxon>Arthropoda</taxon>
        <taxon>Crustacea</taxon>
        <taxon>Multicrustacea</taxon>
        <taxon>Hexanauplia</taxon>
        <taxon>Copepoda</taxon>
        <taxon>Siphonostomatoida</taxon>
        <taxon>Caligidae</taxon>
        <taxon>Caligus</taxon>
    </lineage>
</organism>
<dbReference type="AlphaFoldDB" id="C1BNP6"/>
<comment type="catalytic activity">
    <reaction evidence="11">
        <text>1-octadecanoyl-2-(5Z,8Z,11Z,14Z-eicosatetraenoyl)-sn-glycerol + H2O = 2-(5Z,8Z,11Z,14Z-eicosatetraenoyl)-glycerol + octadecanoate + H(+)</text>
        <dbReference type="Rhea" id="RHEA:38507"/>
        <dbReference type="ChEBI" id="CHEBI:15377"/>
        <dbReference type="ChEBI" id="CHEBI:15378"/>
        <dbReference type="ChEBI" id="CHEBI:25629"/>
        <dbReference type="ChEBI" id="CHEBI:52392"/>
        <dbReference type="ChEBI" id="CHEBI:75728"/>
    </reaction>
</comment>
<evidence type="ECO:0000256" key="10">
    <source>
        <dbReference type="ARBA" id="ARBA00048513"/>
    </source>
</evidence>
<comment type="catalytic activity">
    <reaction evidence="8">
        <text>1-octadecanoyl-2-(4Z,7Z,10Z,13Z,16Z,19Z-docosahexaenoyl)-sn-glycerol + H2O = 2-(4Z,7Z,10Z,13Z,16Z,19Z-docosahexaenoyl)-glycerol + octadecanoate + H(+)</text>
        <dbReference type="Rhea" id="RHEA:77107"/>
        <dbReference type="ChEBI" id="CHEBI:15377"/>
        <dbReference type="ChEBI" id="CHEBI:15378"/>
        <dbReference type="ChEBI" id="CHEBI:25629"/>
        <dbReference type="ChEBI" id="CHEBI:77129"/>
        <dbReference type="ChEBI" id="CHEBI:186738"/>
    </reaction>
</comment>
<comment type="catalytic activity">
    <reaction evidence="9">
        <text>1,2-didecanoylglycerol + H2O = decanoylglycerol + decanoate + H(+)</text>
        <dbReference type="Rhea" id="RHEA:48596"/>
        <dbReference type="ChEBI" id="CHEBI:11152"/>
        <dbReference type="ChEBI" id="CHEBI:15377"/>
        <dbReference type="ChEBI" id="CHEBI:15378"/>
        <dbReference type="ChEBI" id="CHEBI:27689"/>
        <dbReference type="ChEBI" id="CHEBI:90605"/>
    </reaction>
</comment>
<dbReference type="Gene3D" id="3.40.50.1820">
    <property type="entry name" value="alpha/beta hydrolase"/>
    <property type="match status" value="1"/>
</dbReference>
<evidence type="ECO:0000256" key="3">
    <source>
        <dbReference type="ARBA" id="ARBA00026104"/>
    </source>
</evidence>
<evidence type="ECO:0000259" key="12">
    <source>
        <dbReference type="Pfam" id="PF00561"/>
    </source>
</evidence>
<dbReference type="GO" id="GO:0052689">
    <property type="term" value="F:carboxylic ester hydrolase activity"/>
    <property type="evidence" value="ECO:0007669"/>
    <property type="project" value="TreeGrafter"/>
</dbReference>
<dbReference type="PANTHER" id="PTHR46118:SF4">
    <property type="entry name" value="PROTEIN ABHD11"/>
    <property type="match status" value="1"/>
</dbReference>
<evidence type="ECO:0000256" key="11">
    <source>
        <dbReference type="ARBA" id="ARBA00048919"/>
    </source>
</evidence>
<accession>C1BNP6</accession>
<dbReference type="Pfam" id="PF00561">
    <property type="entry name" value="Abhydrolase_1"/>
    <property type="match status" value="1"/>
</dbReference>
<protein>
    <recommendedName>
        <fullName evidence="7">sn-1-specific diacylglycerol lipase ABHD11</fullName>
        <ecNumber evidence="3">3.1.1.116</ecNumber>
    </recommendedName>
    <alternativeName>
        <fullName evidence="4">Alpha/beta hydrolase domain-containing protein 11</fullName>
    </alternativeName>
</protein>
<keyword evidence="2 13" id="KW-0378">Hydrolase</keyword>
<comment type="similarity">
    <text evidence="1">Belongs to the AB hydrolase superfamily.</text>
</comment>
<sequence length="321" mass="36005">MLSHHHHSQILNAALRVVSYRGCSSAASSNRRKEDSSSESSVKHHPNLAYTTFESKTRKNLSPLLINHNLMGSKSNFNRVAKEINQMTRRLVLNVDSRNHGESPKLPEMTYESMTSDVHSLMRSMDIPKACFLGNGMGGRVGMLMALQQPSLIDKLIVINSTPLNHMSIMERVERIKMAGQIMETCKADIESAEGMVAKKSVADKILMPILKDSFDRGLFLTNLVTSNAEGGSNMWKLNFNALEASPLGMFPTFEKGVSFDGPVLFITGDKCDYLREPDIEEVSSLFPNAKFYRISNTGYWLHVERYKELLELILPFLTEG</sequence>
<dbReference type="InterPro" id="IPR000073">
    <property type="entry name" value="AB_hydrolase_1"/>
</dbReference>
<evidence type="ECO:0000256" key="7">
    <source>
        <dbReference type="ARBA" id="ARBA00044064"/>
    </source>
</evidence>
<evidence type="ECO:0000256" key="6">
    <source>
        <dbReference type="ARBA" id="ARBA00043742"/>
    </source>
</evidence>